<dbReference type="Proteomes" id="UP000192342">
    <property type="component" value="Unassembled WGS sequence"/>
</dbReference>
<evidence type="ECO:0000259" key="13">
    <source>
        <dbReference type="Pfam" id="PF07715"/>
    </source>
</evidence>
<evidence type="ECO:0000313" key="14">
    <source>
        <dbReference type="EMBL" id="ORE88683.1"/>
    </source>
</evidence>
<dbReference type="Pfam" id="PF07715">
    <property type="entry name" value="Plug"/>
    <property type="match status" value="1"/>
</dbReference>
<evidence type="ECO:0000256" key="4">
    <source>
        <dbReference type="ARBA" id="ARBA00022692"/>
    </source>
</evidence>
<comment type="similarity">
    <text evidence="9 11">Belongs to the TonB-dependent receptor family.</text>
</comment>
<dbReference type="Gene3D" id="2.170.130.10">
    <property type="entry name" value="TonB-dependent receptor, plug domain"/>
    <property type="match status" value="1"/>
</dbReference>
<evidence type="ECO:0000256" key="6">
    <source>
        <dbReference type="ARBA" id="ARBA00023077"/>
    </source>
</evidence>
<reference evidence="14 15" key="1">
    <citation type="submission" date="2013-04" db="EMBL/GenBank/DDBJ databases">
        <title>Oceanococcus atlanticus 22II-S10r2 Genome Sequencing.</title>
        <authorList>
            <person name="Lai Q."/>
            <person name="Li G."/>
            <person name="Shao Z."/>
        </authorList>
    </citation>
    <scope>NUCLEOTIDE SEQUENCE [LARGE SCALE GENOMIC DNA]</scope>
    <source>
        <strain evidence="14 15">22II-S10r2</strain>
    </source>
</reference>
<evidence type="ECO:0000256" key="2">
    <source>
        <dbReference type="ARBA" id="ARBA00022448"/>
    </source>
</evidence>
<feature type="short sequence motif" description="TonB C-terminal box" evidence="10">
    <location>
        <begin position="631"/>
        <end position="648"/>
    </location>
</feature>
<dbReference type="InterPro" id="IPR000531">
    <property type="entry name" value="Beta-barrel_TonB"/>
</dbReference>
<dbReference type="PROSITE" id="PS01156">
    <property type="entry name" value="TONB_DEPENDENT_REC_2"/>
    <property type="match status" value="1"/>
</dbReference>
<feature type="domain" description="TonB-dependent receptor-like beta-barrel" evidence="12">
    <location>
        <begin position="217"/>
        <end position="613"/>
    </location>
</feature>
<keyword evidence="8 9" id="KW-0998">Cell outer membrane</keyword>
<feature type="domain" description="TonB-dependent receptor plug" evidence="13">
    <location>
        <begin position="25"/>
        <end position="131"/>
    </location>
</feature>
<dbReference type="InterPro" id="IPR039426">
    <property type="entry name" value="TonB-dep_rcpt-like"/>
</dbReference>
<dbReference type="SUPFAM" id="SSF56935">
    <property type="entry name" value="Porins"/>
    <property type="match status" value="1"/>
</dbReference>
<keyword evidence="14" id="KW-0675">Receptor</keyword>
<dbReference type="InterPro" id="IPR012910">
    <property type="entry name" value="Plug_dom"/>
</dbReference>
<evidence type="ECO:0000256" key="3">
    <source>
        <dbReference type="ARBA" id="ARBA00022452"/>
    </source>
</evidence>
<proteinExistence type="inferred from homology"/>
<dbReference type="GO" id="GO:0009279">
    <property type="term" value="C:cell outer membrane"/>
    <property type="evidence" value="ECO:0007669"/>
    <property type="project" value="UniProtKB-SubCell"/>
</dbReference>
<evidence type="ECO:0000256" key="5">
    <source>
        <dbReference type="ARBA" id="ARBA00022729"/>
    </source>
</evidence>
<evidence type="ECO:0000256" key="7">
    <source>
        <dbReference type="ARBA" id="ARBA00023136"/>
    </source>
</evidence>
<evidence type="ECO:0000256" key="11">
    <source>
        <dbReference type="RuleBase" id="RU003357"/>
    </source>
</evidence>
<keyword evidence="4 9" id="KW-0812">Transmembrane</keyword>
<evidence type="ECO:0000256" key="1">
    <source>
        <dbReference type="ARBA" id="ARBA00004571"/>
    </source>
</evidence>
<evidence type="ECO:0000256" key="9">
    <source>
        <dbReference type="PROSITE-ProRule" id="PRU01360"/>
    </source>
</evidence>
<dbReference type="PANTHER" id="PTHR30069">
    <property type="entry name" value="TONB-DEPENDENT OUTER MEMBRANE RECEPTOR"/>
    <property type="match status" value="1"/>
</dbReference>
<keyword evidence="2 9" id="KW-0813">Transport</keyword>
<keyword evidence="5" id="KW-0732">Signal</keyword>
<dbReference type="InterPro" id="IPR036942">
    <property type="entry name" value="Beta-barrel_TonB_sf"/>
</dbReference>
<keyword evidence="15" id="KW-1185">Reference proteome</keyword>
<dbReference type="GO" id="GO:0015344">
    <property type="term" value="F:siderophore uptake transmembrane transporter activity"/>
    <property type="evidence" value="ECO:0007669"/>
    <property type="project" value="TreeGrafter"/>
</dbReference>
<dbReference type="PANTHER" id="PTHR30069:SF28">
    <property type="entry name" value="TONB-DEPENDENT RECEPTOR YNCD-RELATED"/>
    <property type="match status" value="1"/>
</dbReference>
<comment type="subcellular location">
    <subcellularLocation>
        <location evidence="1 9">Cell outer membrane</location>
        <topology evidence="1 9">Multi-pass membrane protein</topology>
    </subcellularLocation>
</comment>
<evidence type="ECO:0000313" key="15">
    <source>
        <dbReference type="Proteomes" id="UP000192342"/>
    </source>
</evidence>
<dbReference type="PROSITE" id="PS52016">
    <property type="entry name" value="TONB_DEPENDENT_REC_3"/>
    <property type="match status" value="1"/>
</dbReference>
<protein>
    <submittedName>
        <fullName evidence="14">TonB-dependent receptor</fullName>
    </submittedName>
</protein>
<evidence type="ECO:0000256" key="10">
    <source>
        <dbReference type="PROSITE-ProRule" id="PRU10144"/>
    </source>
</evidence>
<dbReference type="AlphaFoldDB" id="A0A1Y1SGA1"/>
<evidence type="ECO:0000256" key="8">
    <source>
        <dbReference type="ARBA" id="ARBA00023237"/>
    </source>
</evidence>
<organism evidence="14 15">
    <name type="scientific">Oceanococcus atlanticus</name>
    <dbReference type="NCBI Taxonomy" id="1317117"/>
    <lineage>
        <taxon>Bacteria</taxon>
        <taxon>Pseudomonadati</taxon>
        <taxon>Pseudomonadota</taxon>
        <taxon>Gammaproteobacteria</taxon>
        <taxon>Chromatiales</taxon>
        <taxon>Oceanococcaceae</taxon>
        <taxon>Oceanococcus</taxon>
    </lineage>
</organism>
<keyword evidence="7 9" id="KW-0472">Membrane</keyword>
<keyword evidence="3 9" id="KW-1134">Transmembrane beta strand</keyword>
<name>A0A1Y1SGA1_9GAMM</name>
<sequence length="648" mass="70834">MLVGPALAQPARLDTLTVNAPEAPPLAISHIAADDLIAPDHRSLAQWLNLSPGVFALNNDNAAQGVRVSIRGFGAQAAFGVRGIRVSLDGVPLTLPDGQSDLDLLDLKLIDRMSVVRGPSSSLFGNASGGVVALNSRPIVAGEARLQAESRGDGGRSARAEYSTAIGSTALRASLAQSHFDGPRDHSHVDARWSHLNGHYAGADSQFSFGVSDLQVDALDPGALNASDMRSDREAARAANVEFNAGETIRQQRLHARWDKTLDNRWHIDSVAYLGQRDFANRLPFSNGGQSTFERSFAGLGLTLSAPHQAVFDRPQRFSVGIDSQWQADDRQRYDNNPGGQRGDLTLEQRERAQVLGLFLRNSLAISQRWEISTGVRQDWLTLRTSDRFLSDGNDSGERQLNDLSGDLNLRHKNAAHTTYLRLSTAYQTPTISELANPAGGGFNPDLNSSRSHGLELGWLGQTASLSYELVTFLIGSDDELQSFELEDQPGRSFYRNGGRSQRYGADLALQWSVNDWQANLAYSLLIAEYADGELDGKRLPGLPRQTLNLSGAYHWTQQLTLALHLIARDALYADDLNTVNVAGHLRANLTAAWTLLRSARQQLRLEMAIDNVLDTEYADNIRINAFGGRAFEPASGRLARASLSWHF</sequence>
<dbReference type="Gene3D" id="2.40.170.20">
    <property type="entry name" value="TonB-dependent receptor, beta-barrel domain"/>
    <property type="match status" value="1"/>
</dbReference>
<accession>A0A1Y1SGA1</accession>
<dbReference type="InterPro" id="IPR037066">
    <property type="entry name" value="Plug_dom_sf"/>
</dbReference>
<comment type="caution">
    <text evidence="14">The sequence shown here is derived from an EMBL/GenBank/DDBJ whole genome shotgun (WGS) entry which is preliminary data.</text>
</comment>
<dbReference type="GO" id="GO:0044718">
    <property type="term" value="P:siderophore transmembrane transport"/>
    <property type="evidence" value="ECO:0007669"/>
    <property type="project" value="TreeGrafter"/>
</dbReference>
<dbReference type="Pfam" id="PF00593">
    <property type="entry name" value="TonB_dep_Rec_b-barrel"/>
    <property type="match status" value="1"/>
</dbReference>
<evidence type="ECO:0000259" key="12">
    <source>
        <dbReference type="Pfam" id="PF00593"/>
    </source>
</evidence>
<keyword evidence="6 11" id="KW-0798">TonB box</keyword>
<gene>
    <name evidence="14" type="ORF">ATO7_02370</name>
</gene>
<dbReference type="STRING" id="1317117.ATO7_02370"/>
<dbReference type="EMBL" id="AQQV01000001">
    <property type="protein sequence ID" value="ORE88683.1"/>
    <property type="molecule type" value="Genomic_DNA"/>
</dbReference>
<dbReference type="InterPro" id="IPR010917">
    <property type="entry name" value="TonB_rcpt_CS"/>
</dbReference>